<dbReference type="Proteomes" id="UP001058974">
    <property type="component" value="Chromosome 1"/>
</dbReference>
<feature type="region of interest" description="Disordered" evidence="2">
    <location>
        <begin position="212"/>
        <end position="233"/>
    </location>
</feature>
<evidence type="ECO:0000256" key="1">
    <source>
        <dbReference type="RuleBase" id="RU369095"/>
    </source>
</evidence>
<dbReference type="PANTHER" id="PTHR12357:SF95">
    <property type="entry name" value="YTH DOMAIN-CONTAINING FAMILY PROTEIN"/>
    <property type="match status" value="1"/>
</dbReference>
<feature type="compositionally biased region" description="Polar residues" evidence="2">
    <location>
        <begin position="157"/>
        <end position="197"/>
    </location>
</feature>
<reference evidence="4 5" key="1">
    <citation type="journal article" date="2022" name="Nat. Genet.">
        <title>Improved pea reference genome and pan-genome highlight genomic features and evolutionary characteristics.</title>
        <authorList>
            <person name="Yang T."/>
            <person name="Liu R."/>
            <person name="Luo Y."/>
            <person name="Hu S."/>
            <person name="Wang D."/>
            <person name="Wang C."/>
            <person name="Pandey M.K."/>
            <person name="Ge S."/>
            <person name="Xu Q."/>
            <person name="Li N."/>
            <person name="Li G."/>
            <person name="Huang Y."/>
            <person name="Saxena R.K."/>
            <person name="Ji Y."/>
            <person name="Li M."/>
            <person name="Yan X."/>
            <person name="He Y."/>
            <person name="Liu Y."/>
            <person name="Wang X."/>
            <person name="Xiang C."/>
            <person name="Varshney R.K."/>
            <person name="Ding H."/>
            <person name="Gao S."/>
            <person name="Zong X."/>
        </authorList>
    </citation>
    <scope>NUCLEOTIDE SEQUENCE [LARGE SCALE GENOMIC DNA]</scope>
    <source>
        <strain evidence="4 5">cv. Zhongwan 6</strain>
    </source>
</reference>
<feature type="region of interest" description="Disordered" evidence="2">
    <location>
        <begin position="41"/>
        <end position="62"/>
    </location>
</feature>
<dbReference type="PANTHER" id="PTHR12357">
    <property type="entry name" value="YTH YT521-B HOMOLOGY DOMAIN-CONTAINING"/>
    <property type="match status" value="1"/>
</dbReference>
<dbReference type="OrthoDB" id="306690at2759"/>
<dbReference type="CDD" id="cd21134">
    <property type="entry name" value="YTH"/>
    <property type="match status" value="1"/>
</dbReference>
<keyword evidence="5" id="KW-1185">Reference proteome</keyword>
<dbReference type="InterPro" id="IPR007275">
    <property type="entry name" value="YTH_domain"/>
</dbReference>
<feature type="compositionally biased region" description="Polar residues" evidence="2">
    <location>
        <begin position="124"/>
        <end position="146"/>
    </location>
</feature>
<dbReference type="GO" id="GO:0005737">
    <property type="term" value="C:cytoplasm"/>
    <property type="evidence" value="ECO:0007669"/>
    <property type="project" value="TreeGrafter"/>
</dbReference>
<proteinExistence type="inferred from homology"/>
<dbReference type="Gene3D" id="3.10.590.10">
    <property type="entry name" value="ph1033 like domains"/>
    <property type="match status" value="1"/>
</dbReference>
<dbReference type="GO" id="GO:0061157">
    <property type="term" value="P:mRNA destabilization"/>
    <property type="evidence" value="ECO:0007669"/>
    <property type="project" value="TreeGrafter"/>
</dbReference>
<evidence type="ECO:0000313" key="4">
    <source>
        <dbReference type="EMBL" id="KAI5448653.1"/>
    </source>
</evidence>
<comment type="function">
    <text evidence="1">Specifically recognizes and binds N6-methyladenosine (m6A)-containing RNAs, and regulates mRNA stability. M6A is a modification present at internal sites of mRNAs and some non-coding RNAs and plays a role in mRNA stability and processing.</text>
</comment>
<feature type="domain" description="YTH" evidence="3">
    <location>
        <begin position="262"/>
        <end position="403"/>
    </location>
</feature>
<evidence type="ECO:0000256" key="2">
    <source>
        <dbReference type="SAM" id="MobiDB-lite"/>
    </source>
</evidence>
<evidence type="ECO:0000259" key="3">
    <source>
        <dbReference type="PROSITE" id="PS50882"/>
    </source>
</evidence>
<feature type="region of interest" description="Disordered" evidence="2">
    <location>
        <begin position="120"/>
        <end position="197"/>
    </location>
</feature>
<dbReference type="AlphaFoldDB" id="A0A9D5H148"/>
<feature type="region of interest" description="Disordered" evidence="2">
    <location>
        <begin position="1"/>
        <end position="27"/>
    </location>
</feature>
<accession>A0A9D5H148</accession>
<feature type="compositionally biased region" description="Pro residues" evidence="2">
    <location>
        <begin position="1"/>
        <end position="11"/>
    </location>
</feature>
<organism evidence="4 5">
    <name type="scientific">Pisum sativum</name>
    <name type="common">Garden pea</name>
    <name type="synonym">Lathyrus oleraceus</name>
    <dbReference type="NCBI Taxonomy" id="3888"/>
    <lineage>
        <taxon>Eukaryota</taxon>
        <taxon>Viridiplantae</taxon>
        <taxon>Streptophyta</taxon>
        <taxon>Embryophyta</taxon>
        <taxon>Tracheophyta</taxon>
        <taxon>Spermatophyta</taxon>
        <taxon>Magnoliopsida</taxon>
        <taxon>eudicotyledons</taxon>
        <taxon>Gunneridae</taxon>
        <taxon>Pentapetalae</taxon>
        <taxon>rosids</taxon>
        <taxon>fabids</taxon>
        <taxon>Fabales</taxon>
        <taxon>Fabaceae</taxon>
        <taxon>Papilionoideae</taxon>
        <taxon>50 kb inversion clade</taxon>
        <taxon>NPAAA clade</taxon>
        <taxon>Hologalegina</taxon>
        <taxon>IRL clade</taxon>
        <taxon>Fabeae</taxon>
        <taxon>Lathyrus</taxon>
    </lineage>
</organism>
<dbReference type="GO" id="GO:0003729">
    <property type="term" value="F:mRNA binding"/>
    <property type="evidence" value="ECO:0007669"/>
    <property type="project" value="UniProtKB-UniRule"/>
</dbReference>
<keyword evidence="1" id="KW-0694">RNA-binding</keyword>
<dbReference type="Gramene" id="PSAT_LOCUS3651_t1">
    <property type="protein sequence ID" value="CAL5183066.1"/>
    <property type="gene ID" value="PSAT_LOCUS3651"/>
</dbReference>
<comment type="similarity">
    <text evidence="1">Belongs to the YTHDF family.</text>
</comment>
<protein>
    <recommendedName>
        <fullName evidence="1">YTH domain-containing family protein</fullName>
    </recommendedName>
</protein>
<gene>
    <name evidence="4" type="ORF">KIW84_015886</name>
</gene>
<feature type="compositionally biased region" description="Basic and acidic residues" evidence="2">
    <location>
        <begin position="212"/>
        <end position="221"/>
    </location>
</feature>
<name>A0A9D5H148_PEA</name>
<dbReference type="EMBL" id="JAMSHJ010000001">
    <property type="protein sequence ID" value="KAI5448653.1"/>
    <property type="molecule type" value="Genomic_DNA"/>
</dbReference>
<sequence>MASTNGPPPRISPTAAKGTIVGVDGDYADQQPDLSYTSYFQQPGLHKSEDMPYRSSVSPSAGMQYKPVSGSVFAKNYPKSSTLEDQNSSQYAHRTGSLTSRLPKILINARKEMEIQKKAPHLHSNFTAATPTRTYNQTGNFSSFANPRSHVFPHTNYRPNASTNYRPSASTNYRPNVSTNYRPNASTNYRPNGGVSNVNDRVLLSEEFRSGGPEMSKEMTRGPRFHQRSSRPQSSVVKDEFAVTVCRDRYNLPDFQTKYEAAKFYMIKSFNEDDIHKGIKHDVWTSTPHGNKKLNAAFQNAEAKLSETGTQCPVFLFFSVNASGQFVGVAEMLGPVDFKKDMKFWKLDKYNGFFPIKWHIIKDVPNRQFVHIILQNNENKCVTFSRDTQEIGLKEGLEMLKIFKSYQAKTCLLDDFDFYENREKLIHSEKITEQHTSPKQEVYNNDSYYNTMKAREEKTEMHSSGRNEETLVKLTKNLSLNPSVRQGFR</sequence>
<comment type="caution">
    <text evidence="4">The sequence shown here is derived from an EMBL/GenBank/DDBJ whole genome shotgun (WGS) entry which is preliminary data.</text>
</comment>
<dbReference type="GO" id="GO:1990247">
    <property type="term" value="F:N6-methyladenosine-containing RNA reader activity"/>
    <property type="evidence" value="ECO:0007669"/>
    <property type="project" value="UniProtKB-UniRule"/>
</dbReference>
<dbReference type="InterPro" id="IPR045168">
    <property type="entry name" value="YTH_prot"/>
</dbReference>
<evidence type="ECO:0000313" key="5">
    <source>
        <dbReference type="Proteomes" id="UP001058974"/>
    </source>
</evidence>
<dbReference type="Gramene" id="Psat01G0588600-T1">
    <property type="protein sequence ID" value="KAI5448653.1"/>
    <property type="gene ID" value="KIW84_015886"/>
</dbReference>
<dbReference type="PROSITE" id="PS50882">
    <property type="entry name" value="YTH"/>
    <property type="match status" value="1"/>
</dbReference>
<dbReference type="Pfam" id="PF04146">
    <property type="entry name" value="YTH"/>
    <property type="match status" value="1"/>
</dbReference>